<dbReference type="InterPro" id="IPR000831">
    <property type="entry name" value="Trp_repress"/>
</dbReference>
<sequence length="136" mass="16134">MKRVSKTSAGVGKYHWDYQEFCYLIHVLSQTNNFKELMNLFIDLHTPREICEIIRRVQISSYLVNNETYQDINDKTGASHNTISKINQKFYREKSTVAKMIKKAGSFQKFTEGNIDERDWLSRMLDRTISRYNILK</sequence>
<name>A0A0G0D4V7_9BACT</name>
<dbReference type="Proteomes" id="UP000034316">
    <property type="component" value="Unassembled WGS sequence"/>
</dbReference>
<organism evidence="1 2">
    <name type="scientific">Berkelbacteria bacterium GW2011_GWA2_35_9</name>
    <dbReference type="NCBI Taxonomy" id="1618333"/>
    <lineage>
        <taxon>Bacteria</taxon>
        <taxon>Candidatus Berkelbacteria</taxon>
    </lineage>
</organism>
<dbReference type="GO" id="GO:0003700">
    <property type="term" value="F:DNA-binding transcription factor activity"/>
    <property type="evidence" value="ECO:0007669"/>
    <property type="project" value="InterPro"/>
</dbReference>
<comment type="caution">
    <text evidence="1">The sequence shown here is derived from an EMBL/GenBank/DDBJ whole genome shotgun (WGS) entry which is preliminary data.</text>
</comment>
<accession>A0A0G0D4V7</accession>
<gene>
    <name evidence="1" type="ORF">UR93_C0016G0008</name>
</gene>
<evidence type="ECO:0000313" key="2">
    <source>
        <dbReference type="Proteomes" id="UP000034316"/>
    </source>
</evidence>
<dbReference type="Gene3D" id="1.10.1270.10">
    <property type="entry name" value="TrpR-like"/>
    <property type="match status" value="1"/>
</dbReference>
<dbReference type="STRING" id="1618333.UR93_C0016G0008"/>
<reference evidence="1 2" key="1">
    <citation type="journal article" date="2015" name="Nature">
        <title>rRNA introns, odd ribosomes, and small enigmatic genomes across a large radiation of phyla.</title>
        <authorList>
            <person name="Brown C.T."/>
            <person name="Hug L.A."/>
            <person name="Thomas B.C."/>
            <person name="Sharon I."/>
            <person name="Castelle C.J."/>
            <person name="Singh A."/>
            <person name="Wilkins M.J."/>
            <person name="Williams K.H."/>
            <person name="Banfield J.F."/>
        </authorList>
    </citation>
    <scope>NUCLEOTIDE SEQUENCE [LARGE SCALE GENOMIC DNA]</scope>
</reference>
<proteinExistence type="predicted"/>
<dbReference type="GO" id="GO:0043565">
    <property type="term" value="F:sequence-specific DNA binding"/>
    <property type="evidence" value="ECO:0007669"/>
    <property type="project" value="InterPro"/>
</dbReference>
<dbReference type="EMBL" id="LBRB01000016">
    <property type="protein sequence ID" value="KKP88343.1"/>
    <property type="molecule type" value="Genomic_DNA"/>
</dbReference>
<dbReference type="AlphaFoldDB" id="A0A0G0D4V7"/>
<dbReference type="InterPro" id="IPR038116">
    <property type="entry name" value="TrpR-like_sf"/>
</dbReference>
<dbReference type="Pfam" id="PF01371">
    <property type="entry name" value="Trp_repressor"/>
    <property type="match status" value="1"/>
</dbReference>
<protein>
    <submittedName>
        <fullName evidence="1">TrpR protein YerC/YecD</fullName>
    </submittedName>
</protein>
<dbReference type="InterPro" id="IPR010921">
    <property type="entry name" value="Trp_repressor/repl_initiator"/>
</dbReference>
<dbReference type="SUPFAM" id="SSF48295">
    <property type="entry name" value="TrpR-like"/>
    <property type="match status" value="1"/>
</dbReference>
<evidence type="ECO:0000313" key="1">
    <source>
        <dbReference type="EMBL" id="KKP88343.1"/>
    </source>
</evidence>